<dbReference type="SMART" id="SM00729">
    <property type="entry name" value="Elp3"/>
    <property type="match status" value="1"/>
</dbReference>
<accession>A0A4V2G4Y2</accession>
<dbReference type="GO" id="GO:0051536">
    <property type="term" value="F:iron-sulfur cluster binding"/>
    <property type="evidence" value="ECO:0007669"/>
    <property type="project" value="UniProtKB-KW"/>
</dbReference>
<dbReference type="GO" id="GO:0046872">
    <property type="term" value="F:metal ion binding"/>
    <property type="evidence" value="ECO:0007669"/>
    <property type="project" value="UniProtKB-KW"/>
</dbReference>
<dbReference type="RefSeq" id="WP_130420943.1">
    <property type="nucleotide sequence ID" value="NZ_SHKW01000001.1"/>
</dbReference>
<evidence type="ECO:0000313" key="7">
    <source>
        <dbReference type="Proteomes" id="UP000292958"/>
    </source>
</evidence>
<dbReference type="PANTHER" id="PTHR43432:SF3">
    <property type="entry name" value="SLR0285 PROTEIN"/>
    <property type="match status" value="1"/>
</dbReference>
<dbReference type="SFLD" id="SFLDG01084">
    <property type="entry name" value="Uncharacterised_Radical_SAM_Su"/>
    <property type="match status" value="1"/>
</dbReference>
<evidence type="ECO:0000313" key="6">
    <source>
        <dbReference type="EMBL" id="RZU42836.1"/>
    </source>
</evidence>
<dbReference type="Gene3D" id="3.80.30.30">
    <property type="match status" value="1"/>
</dbReference>
<gene>
    <name evidence="6" type="ORF">BDD14_4434</name>
</gene>
<comment type="caution">
    <text evidence="6">The sequence shown here is derived from an EMBL/GenBank/DDBJ whole genome shotgun (WGS) entry which is preliminary data.</text>
</comment>
<keyword evidence="6" id="KW-0456">Lyase</keyword>
<evidence type="ECO:0000256" key="3">
    <source>
        <dbReference type="ARBA" id="ARBA00023014"/>
    </source>
</evidence>
<dbReference type="EMBL" id="SHKW01000001">
    <property type="protein sequence ID" value="RZU42836.1"/>
    <property type="molecule type" value="Genomic_DNA"/>
</dbReference>
<name>A0A4V2G4Y2_9BACT</name>
<keyword evidence="2" id="KW-0408">Iron</keyword>
<evidence type="ECO:0000256" key="2">
    <source>
        <dbReference type="ARBA" id="ARBA00023004"/>
    </source>
</evidence>
<reference evidence="6 7" key="1">
    <citation type="submission" date="2019-02" db="EMBL/GenBank/DDBJ databases">
        <title>Genomic Encyclopedia of Archaeal and Bacterial Type Strains, Phase II (KMG-II): from individual species to whole genera.</title>
        <authorList>
            <person name="Goeker M."/>
        </authorList>
    </citation>
    <scope>NUCLEOTIDE SEQUENCE [LARGE SCALE GENOMIC DNA]</scope>
    <source>
        <strain evidence="6 7">DSM 18101</strain>
    </source>
</reference>
<feature type="region of interest" description="Disordered" evidence="4">
    <location>
        <begin position="345"/>
        <end position="388"/>
    </location>
</feature>
<organism evidence="6 7">
    <name type="scientific">Edaphobacter modestus</name>
    <dbReference type="NCBI Taxonomy" id="388466"/>
    <lineage>
        <taxon>Bacteria</taxon>
        <taxon>Pseudomonadati</taxon>
        <taxon>Acidobacteriota</taxon>
        <taxon>Terriglobia</taxon>
        <taxon>Terriglobales</taxon>
        <taxon>Acidobacteriaceae</taxon>
        <taxon>Edaphobacter</taxon>
    </lineage>
</organism>
<protein>
    <submittedName>
        <fullName evidence="6">DNA repair photolyase</fullName>
    </submittedName>
</protein>
<dbReference type="OrthoDB" id="9785699at2"/>
<evidence type="ECO:0000256" key="4">
    <source>
        <dbReference type="SAM" id="MobiDB-lite"/>
    </source>
</evidence>
<keyword evidence="3" id="KW-0411">Iron-sulfur</keyword>
<dbReference type="InterPro" id="IPR006638">
    <property type="entry name" value="Elp3/MiaA/NifB-like_rSAM"/>
</dbReference>
<evidence type="ECO:0000259" key="5">
    <source>
        <dbReference type="SMART" id="SM00729"/>
    </source>
</evidence>
<evidence type="ECO:0000256" key="1">
    <source>
        <dbReference type="ARBA" id="ARBA00022723"/>
    </source>
</evidence>
<feature type="compositionally biased region" description="Basic and acidic residues" evidence="4">
    <location>
        <begin position="345"/>
        <end position="360"/>
    </location>
</feature>
<feature type="domain" description="Elp3/MiaA/NifB-like radical SAM core" evidence="5">
    <location>
        <begin position="64"/>
        <end position="312"/>
    </location>
</feature>
<dbReference type="GO" id="GO:0016829">
    <property type="term" value="F:lyase activity"/>
    <property type="evidence" value="ECO:0007669"/>
    <property type="project" value="UniProtKB-KW"/>
</dbReference>
<dbReference type="InterPro" id="IPR058240">
    <property type="entry name" value="rSAM_sf"/>
</dbReference>
<proteinExistence type="predicted"/>
<dbReference type="Pfam" id="PF04055">
    <property type="entry name" value="Radical_SAM"/>
    <property type="match status" value="1"/>
</dbReference>
<dbReference type="AlphaFoldDB" id="A0A4V2G4Y2"/>
<dbReference type="PANTHER" id="PTHR43432">
    <property type="entry name" value="SLR0285 PROTEIN"/>
    <property type="match status" value="1"/>
</dbReference>
<dbReference type="InterPro" id="IPR040086">
    <property type="entry name" value="MJ0683-like"/>
</dbReference>
<keyword evidence="1" id="KW-0479">Metal-binding</keyword>
<dbReference type="InterPro" id="IPR007197">
    <property type="entry name" value="rSAM"/>
</dbReference>
<dbReference type="SFLD" id="SFLDS00029">
    <property type="entry name" value="Radical_SAM"/>
    <property type="match status" value="1"/>
</dbReference>
<sequence>MAKIIGTADSLFPILNQPSASPMIGIARMAFESTHADDGHMIEFKTLKVSSILNRSVSRRMTWMAWSINPYRGCEFACRYCYARYTHEFMAPSPDREPAATAAEPGQPDFHDPLTFERLIFLKQNAAWLLEQELRRFNPSDQIAIGTATDPWQPIERRARITRSLLEVFASRSGYRIGIVTKSRLILRDTDLLQEIHRRNHLVVHITITTPDADLARLLEPRAPRPDLRLDTVRRLRQAGITTGILCSPLLPGITDTEEAIDRMAAHAARANASFFAANPLFLKPCSRPTYLSFVREHFPALLPEYERRFAHADFASKSYAQHLSHIVSQARERHGLNRRWREDYDDLGDHTEPGPDDPRPLAPERASSGLKKQPASVRWPEQQSLFG</sequence>
<keyword evidence="7" id="KW-1185">Reference proteome</keyword>
<dbReference type="Proteomes" id="UP000292958">
    <property type="component" value="Unassembled WGS sequence"/>
</dbReference>
<dbReference type="SUPFAM" id="SSF102114">
    <property type="entry name" value="Radical SAM enzymes"/>
    <property type="match status" value="1"/>
</dbReference>